<feature type="transmembrane region" description="Helical" evidence="1">
    <location>
        <begin position="109"/>
        <end position="130"/>
    </location>
</feature>
<evidence type="ECO:0000259" key="2">
    <source>
        <dbReference type="Pfam" id="PF18920"/>
    </source>
</evidence>
<feature type="transmembrane region" description="Helical" evidence="1">
    <location>
        <begin position="23"/>
        <end position="48"/>
    </location>
</feature>
<dbReference type="STRING" id="1798351.A2930_00555"/>
<keyword evidence="1" id="KW-0812">Transmembrane</keyword>
<accession>A0A1F5X1A4</accession>
<dbReference type="AlphaFoldDB" id="A0A1F5X1A4"/>
<proteinExistence type="predicted"/>
<feature type="transmembrane region" description="Helical" evidence="1">
    <location>
        <begin position="69"/>
        <end position="89"/>
    </location>
</feature>
<evidence type="ECO:0000313" key="3">
    <source>
        <dbReference type="EMBL" id="OGF81351.1"/>
    </source>
</evidence>
<reference evidence="3 4" key="1">
    <citation type="journal article" date="2016" name="Nat. Commun.">
        <title>Thousands of microbial genomes shed light on interconnected biogeochemical processes in an aquifer system.</title>
        <authorList>
            <person name="Anantharaman K."/>
            <person name="Brown C.T."/>
            <person name="Hug L.A."/>
            <person name="Sharon I."/>
            <person name="Castelle C.J."/>
            <person name="Probst A.J."/>
            <person name="Thomas B.C."/>
            <person name="Singh A."/>
            <person name="Wilkins M.J."/>
            <person name="Karaoz U."/>
            <person name="Brodie E.L."/>
            <person name="Williams K.H."/>
            <person name="Hubbard S.S."/>
            <person name="Banfield J.F."/>
        </authorList>
    </citation>
    <scope>NUCLEOTIDE SEQUENCE [LARGE SCALE GENOMIC DNA]</scope>
</reference>
<evidence type="ECO:0000256" key="1">
    <source>
        <dbReference type="SAM" id="Phobius"/>
    </source>
</evidence>
<feature type="transmembrane region" description="Helical" evidence="1">
    <location>
        <begin position="172"/>
        <end position="192"/>
    </location>
</feature>
<feature type="domain" description="DUF5671" evidence="2">
    <location>
        <begin position="22"/>
        <end position="157"/>
    </location>
</feature>
<keyword evidence="1" id="KW-1133">Transmembrane helix</keyword>
<gene>
    <name evidence="3" type="ORF">A2930_00555</name>
</gene>
<protein>
    <recommendedName>
        <fullName evidence="2">DUF5671 domain-containing protein</fullName>
    </recommendedName>
</protein>
<dbReference type="EMBL" id="MFID01000012">
    <property type="protein sequence ID" value="OGF81351.1"/>
    <property type="molecule type" value="Genomic_DNA"/>
</dbReference>
<keyword evidence="1" id="KW-0472">Membrane</keyword>
<name>A0A1F5X1A4_9BACT</name>
<comment type="caution">
    <text evidence="3">The sequence shown here is derived from an EMBL/GenBank/DDBJ whole genome shotgun (WGS) entry which is preliminary data.</text>
</comment>
<evidence type="ECO:0000313" key="4">
    <source>
        <dbReference type="Proteomes" id="UP000178114"/>
    </source>
</evidence>
<sequence>MENTQTRAGLPAETSVKAGPKDVFLHLLAIIMLYVSVGSFITLLFQYINIWLPDKAVDQYYSLQSAYSSMRWSIALLMVVFPVFVWASWYLNKEYSAEPAKRELKIRKWLLYFTLFTAAMLIIGDLVALIFSYLQGELTARFLYKILSVLLVAAVVFKYYLMELKNNAPHKIFLYAVSVWVAAAIIGGFLIAGSPKEARLRQIDDIRTQNLQEIQSQVVYYWQQKGVLPQNIAALKNNDINIFIAPLDPETGAPYTYTTTGNLSFMLCANFALPSLPDQTTRYTPMPVKPYGIDGIAQSWEHQAGNVCFDRTIDPDFYKLPEKTR</sequence>
<dbReference type="Pfam" id="PF18920">
    <property type="entry name" value="DUF5671"/>
    <property type="match status" value="1"/>
</dbReference>
<dbReference type="InterPro" id="IPR043728">
    <property type="entry name" value="DUF5671"/>
</dbReference>
<dbReference type="Proteomes" id="UP000178114">
    <property type="component" value="Unassembled WGS sequence"/>
</dbReference>
<organism evidence="3 4">
    <name type="scientific">Candidatus Giovannonibacteria bacterium RIFCSPLOWO2_01_FULL_45_34</name>
    <dbReference type="NCBI Taxonomy" id="1798351"/>
    <lineage>
        <taxon>Bacteria</taxon>
        <taxon>Candidatus Giovannoniibacteriota</taxon>
    </lineage>
</organism>
<feature type="transmembrane region" description="Helical" evidence="1">
    <location>
        <begin position="142"/>
        <end position="160"/>
    </location>
</feature>